<protein>
    <submittedName>
        <fullName evidence="7">Protein FAR1-RELATED SEQUENCE 5-like</fullName>
    </submittedName>
</protein>
<accession>A0ABM4ADQ9</accession>
<dbReference type="Pfam" id="PF10551">
    <property type="entry name" value="MULE"/>
    <property type="match status" value="1"/>
</dbReference>
<proteinExistence type="predicted"/>
<dbReference type="InterPro" id="IPR018289">
    <property type="entry name" value="MULE_transposase_dom"/>
</dbReference>
<dbReference type="GeneID" id="132804473"/>
<dbReference type="InterPro" id="IPR007527">
    <property type="entry name" value="Znf_SWIM"/>
</dbReference>
<keyword evidence="1" id="KW-0479">Metal-binding</keyword>
<dbReference type="RefSeq" id="XP_060674861.1">
    <property type="nucleotide sequence ID" value="XM_060818878.1"/>
</dbReference>
<sequence>MAADGTILGVKGKKKRDRNMDRGEEEAPIAGSQGFTRFIHVHLLILIASILSLWQLNDLQYEANNHHAGNVEISLLSCSNDVDDVYIPQVSENLKPMVGQEFISIDEALEFYIKYSKEAGFSVRSNFSKRRKGTNEVIRKEFGQDAELLKEYFLIEQERDPSFMFEIDADDECQLKRCFWSDSVCRRAYGCFGNVMVFDTTYNTNQYGMIFATSVGVNNHGQTIIFACAFLNDERTESFVWLFELLKNSMPANTPKMIITNQYPAMTKAIAQSLPNTFHRYYSWHMLEKFSISLNAITYRDFYKDFKHCIWESERLEEFERKWASIIEKANLHDNEWLKSIFELRSRWVPEYVNHVFSAGMLSSQRAESSHAFFKGYISKKNLLMDFILQFNRALAPQCHEDLHANHVDINEKPVLKLPLEMKKQMAEIYTRKIFFQSCPNGSVPRFREIVYDKVLDYASCSCKKFESEGIPCRYILAFLRLFGYIPLLNQYIMKRWTRAVKSQIIYDKEGLEITGKGGSMLMWQSKLFKLFSELIDNIMSNEEAAVIVNDALQSLVDQFNSVGDSINNGGISEKGSNVNDTTLKDPSQVRAKGCGRRLKGGKEKVTNAAKYRGQRDVARDVEKLTKHTTKETVQSLTLGPQNKRIYVNKNQNLNMMLTSFNFTGPH</sequence>
<evidence type="ECO:0000313" key="6">
    <source>
        <dbReference type="Proteomes" id="UP001652623"/>
    </source>
</evidence>
<evidence type="ECO:0000256" key="2">
    <source>
        <dbReference type="ARBA" id="ARBA00022771"/>
    </source>
</evidence>
<name>A0ABM4ADQ9_ZIZJJ</name>
<evidence type="ECO:0000256" key="4">
    <source>
        <dbReference type="PROSITE-ProRule" id="PRU00325"/>
    </source>
</evidence>
<dbReference type="SMART" id="SM00575">
    <property type="entry name" value="ZnF_PMZ"/>
    <property type="match status" value="1"/>
</dbReference>
<evidence type="ECO:0000313" key="7">
    <source>
        <dbReference type="RefSeq" id="XP_060674861.1"/>
    </source>
</evidence>
<evidence type="ECO:0000256" key="3">
    <source>
        <dbReference type="ARBA" id="ARBA00022833"/>
    </source>
</evidence>
<reference evidence="7" key="1">
    <citation type="submission" date="2025-08" db="UniProtKB">
        <authorList>
            <consortium name="RefSeq"/>
        </authorList>
    </citation>
    <scope>IDENTIFICATION</scope>
    <source>
        <tissue evidence="7">Seedling</tissue>
    </source>
</reference>
<feature type="domain" description="SWIM-type" evidence="5">
    <location>
        <begin position="452"/>
        <end position="484"/>
    </location>
</feature>
<organism evidence="6 7">
    <name type="scientific">Ziziphus jujuba</name>
    <name type="common">Chinese jujube</name>
    <name type="synonym">Ziziphus sativa</name>
    <dbReference type="NCBI Taxonomy" id="326968"/>
    <lineage>
        <taxon>Eukaryota</taxon>
        <taxon>Viridiplantae</taxon>
        <taxon>Streptophyta</taxon>
        <taxon>Embryophyta</taxon>
        <taxon>Tracheophyta</taxon>
        <taxon>Spermatophyta</taxon>
        <taxon>Magnoliopsida</taxon>
        <taxon>eudicotyledons</taxon>
        <taxon>Gunneridae</taxon>
        <taxon>Pentapetalae</taxon>
        <taxon>rosids</taxon>
        <taxon>fabids</taxon>
        <taxon>Rosales</taxon>
        <taxon>Rhamnaceae</taxon>
        <taxon>Paliureae</taxon>
        <taxon>Ziziphus</taxon>
    </lineage>
</organism>
<keyword evidence="2 4" id="KW-0863">Zinc-finger</keyword>
<dbReference type="Proteomes" id="UP001652623">
    <property type="component" value="Chromosome 7"/>
</dbReference>
<gene>
    <name evidence="7" type="primary">LOC132804473</name>
</gene>
<dbReference type="InterPro" id="IPR006564">
    <property type="entry name" value="Znf_PMZ"/>
</dbReference>
<dbReference type="PROSITE" id="PS50966">
    <property type="entry name" value="ZF_SWIM"/>
    <property type="match status" value="1"/>
</dbReference>
<dbReference type="PANTHER" id="PTHR47718">
    <property type="entry name" value="OS01G0519700 PROTEIN"/>
    <property type="match status" value="1"/>
</dbReference>
<evidence type="ECO:0000259" key="5">
    <source>
        <dbReference type="PROSITE" id="PS50966"/>
    </source>
</evidence>
<evidence type="ECO:0000256" key="1">
    <source>
        <dbReference type="ARBA" id="ARBA00022723"/>
    </source>
</evidence>
<keyword evidence="6" id="KW-1185">Reference proteome</keyword>
<keyword evidence="3" id="KW-0862">Zinc</keyword>